<dbReference type="InterPro" id="IPR004027">
    <property type="entry name" value="SEC_C_motif"/>
</dbReference>
<dbReference type="Pfam" id="PF02810">
    <property type="entry name" value="SEC-C"/>
    <property type="match status" value="1"/>
</dbReference>
<dbReference type="EMBL" id="JACHJO010000009">
    <property type="protein sequence ID" value="MBB6121258.1"/>
    <property type="molecule type" value="Genomic_DNA"/>
</dbReference>
<organism evidence="1 2">
    <name type="scientific">Nocardiopsis algeriensis</name>
    <dbReference type="NCBI Taxonomy" id="1478215"/>
    <lineage>
        <taxon>Bacteria</taxon>
        <taxon>Bacillati</taxon>
        <taxon>Actinomycetota</taxon>
        <taxon>Actinomycetes</taxon>
        <taxon>Streptosporangiales</taxon>
        <taxon>Nocardiopsidaceae</taxon>
        <taxon>Nocardiopsis</taxon>
    </lineage>
</organism>
<accession>A0A841IYF8</accession>
<keyword evidence="2" id="KW-1185">Reference proteome</keyword>
<reference evidence="1 2" key="1">
    <citation type="submission" date="2020-08" db="EMBL/GenBank/DDBJ databases">
        <title>Genomic Encyclopedia of Type Strains, Phase III (KMG-III): the genomes of soil and plant-associated and newly described type strains.</title>
        <authorList>
            <person name="Whitman W."/>
        </authorList>
    </citation>
    <scope>NUCLEOTIDE SEQUENCE [LARGE SCALE GENOMIC DNA]</scope>
    <source>
        <strain evidence="1 2">CECT 8712</strain>
    </source>
</reference>
<sequence>MTEHTLAWPSGSPVGGDPLITALRGLDLPPDLLEEVAEEKSPRERGHVLLGFALESEFQECSETARQLFRALREHPPTPELGQIASVELAQSLRESGDEAEADRIGDELLRSGDLLEEPAAHLGEGFQEIGRLPEALRCFDIACRTLLEGNVEDIAGADPLLLDVLVRRARTRAALGMEADAHDEAAAGAARAAMRRLWGFSLHVQALRQGLSAGLPGENVQLLLSREEFGRAGKQVLPAGEGPDSYYRTAENLLREHGHRHPEARRGVLLTGVEEVLGAAPEQDLDPAEPETYLTLARAWTVGGDPRALAWPPERGQACWCASGRTYGECCGSPSAP</sequence>
<comment type="caution">
    <text evidence="1">The sequence shown here is derived from an EMBL/GenBank/DDBJ whole genome shotgun (WGS) entry which is preliminary data.</text>
</comment>
<dbReference type="RefSeq" id="WP_184292704.1">
    <property type="nucleotide sequence ID" value="NZ_JACHJO010000009.1"/>
</dbReference>
<dbReference type="Proteomes" id="UP000536604">
    <property type="component" value="Unassembled WGS sequence"/>
</dbReference>
<gene>
    <name evidence="1" type="ORF">FHS13_003226</name>
</gene>
<protein>
    <submittedName>
        <fullName evidence="1">Tetratricopeptide (TPR) repeat protein</fullName>
    </submittedName>
</protein>
<name>A0A841IYF8_9ACTN</name>
<evidence type="ECO:0000313" key="2">
    <source>
        <dbReference type="Proteomes" id="UP000536604"/>
    </source>
</evidence>
<dbReference type="AlphaFoldDB" id="A0A841IYF8"/>
<proteinExistence type="predicted"/>
<evidence type="ECO:0000313" key="1">
    <source>
        <dbReference type="EMBL" id="MBB6121258.1"/>
    </source>
</evidence>